<dbReference type="EMBL" id="CQAW01000021">
    <property type="protein sequence ID" value="CNI23343.1"/>
    <property type="molecule type" value="Genomic_DNA"/>
</dbReference>
<dbReference type="Proteomes" id="UP000041882">
    <property type="component" value="Unassembled WGS sequence"/>
</dbReference>
<evidence type="ECO:0000313" key="1">
    <source>
        <dbReference type="EMBL" id="CNI23343.1"/>
    </source>
</evidence>
<evidence type="ECO:0000313" key="2">
    <source>
        <dbReference type="Proteomes" id="UP000041882"/>
    </source>
</evidence>
<organism evidence="1 2">
    <name type="scientific">Yersinia thracica</name>
    <dbReference type="NCBI Taxonomy" id="2890319"/>
    <lineage>
        <taxon>Bacteria</taxon>
        <taxon>Pseudomonadati</taxon>
        <taxon>Pseudomonadota</taxon>
        <taxon>Gammaproteobacteria</taxon>
        <taxon>Enterobacterales</taxon>
        <taxon>Yersiniaceae</taxon>
        <taxon>Yersinia</taxon>
    </lineage>
</organism>
<protein>
    <submittedName>
        <fullName evidence="1">Uncharacterized protein</fullName>
    </submittedName>
</protein>
<keyword evidence="2" id="KW-1185">Reference proteome</keyword>
<gene>
    <name evidence="1" type="ORF">ERS008472_03601</name>
</gene>
<reference evidence="2" key="1">
    <citation type="submission" date="2015-03" db="EMBL/GenBank/DDBJ databases">
        <authorList>
            <consortium name="Pathogen Informatics"/>
            <person name="Murphy D."/>
        </authorList>
    </citation>
    <scope>NUCLEOTIDE SEQUENCE [LARGE SCALE GENOMIC DNA]</scope>
    <source>
        <strain evidence="2">IP6945</strain>
    </source>
</reference>
<proteinExistence type="predicted"/>
<name>A0A0T9QQH2_9GAMM</name>
<sequence length="300" mass="33519">MSTNQFYELYRQLAALRTDADNSHSVIAELTLLCRETIRASSPEECLRTADNCLHEISQSAPLFALALSSWLTDKECIGLAKALAHEASVCHLQAANPQAYDLSSIDESRAILAASRLFALHVSPAISLGWALSLATAYPASTTALNAAGALLQHHMEEYPWTTQQLLASPESPFSSLELAHTALAQLEQQQNHLKALPVLRELTMTPEMRLMYASLKRSENREIQRHSEEHSIFGQFVTKQYFKYANKTAVEFSVGDDVKETSLEMTPFQIDVELPLTWRTDPLSGELTRNMLWKGELE</sequence>
<accession>A0A0T9QQH2</accession>
<dbReference type="AlphaFoldDB" id="A0A0T9QQH2"/>
<dbReference type="RefSeq" id="WP_050116142.1">
    <property type="nucleotide sequence ID" value="NZ_CQAW01000021.1"/>
</dbReference>